<dbReference type="HOGENOM" id="CLU_2898076_0_0_5"/>
<organism evidence="1 2">
    <name type="scientific">Hoeflea phototrophica (strain DSM 17068 / NCIMB 14078 / DFL-43)</name>
    <dbReference type="NCBI Taxonomy" id="411684"/>
    <lineage>
        <taxon>Bacteria</taxon>
        <taxon>Pseudomonadati</taxon>
        <taxon>Pseudomonadota</taxon>
        <taxon>Alphaproteobacteria</taxon>
        <taxon>Hyphomicrobiales</taxon>
        <taxon>Rhizobiaceae</taxon>
        <taxon>Hoeflea</taxon>
    </lineage>
</organism>
<dbReference type="STRING" id="411684.HPDFL43_00007490"/>
<gene>
    <name evidence="1" type="ORF">HPDFL43_00007490</name>
</gene>
<reference evidence="1 2" key="1">
    <citation type="submission" date="2007-10" db="EMBL/GenBank/DDBJ databases">
        <authorList>
            <person name="Wagner-Dobler I."/>
            <person name="Ferriera S."/>
            <person name="Johnson J."/>
            <person name="Kravitz S."/>
            <person name="Beeson K."/>
            <person name="Sutton G."/>
            <person name="Rogers Y.-H."/>
            <person name="Friedman R."/>
            <person name="Frazier M."/>
            <person name="Venter J.C."/>
        </authorList>
    </citation>
    <scope>NUCLEOTIDE SEQUENCE [LARGE SCALE GENOMIC DNA]</scope>
    <source>
        <strain evidence="1 2">DFL-43</strain>
    </source>
</reference>
<keyword evidence="2" id="KW-1185">Reference proteome</keyword>
<dbReference type="EMBL" id="ABIA03000002">
    <property type="protein sequence ID" value="KGB27081.1"/>
    <property type="molecule type" value="Genomic_DNA"/>
</dbReference>
<proteinExistence type="predicted"/>
<comment type="caution">
    <text evidence="1">The sequence shown here is derived from an EMBL/GenBank/DDBJ whole genome shotgun (WGS) entry which is preliminary data.</text>
</comment>
<accession>A0A094ZYR3</accession>
<dbReference type="Proteomes" id="UP000004291">
    <property type="component" value="Chromosome"/>
</dbReference>
<dbReference type="AlphaFoldDB" id="A0A094ZYR3"/>
<reference evidence="1 2" key="2">
    <citation type="submission" date="2012-06" db="EMBL/GenBank/DDBJ databases">
        <authorList>
            <person name="Fiebig A."/>
        </authorList>
    </citation>
    <scope>NUCLEOTIDE SEQUENCE [LARGE SCALE GENOMIC DNA]</scope>
    <source>
        <strain evidence="1 2">DFL-43</strain>
    </source>
</reference>
<evidence type="ECO:0000313" key="1">
    <source>
        <dbReference type="EMBL" id="KGB27081.1"/>
    </source>
</evidence>
<name>A0A094ZYR3_HOEPD</name>
<sequence>MTRISTTAAEPRAEFLPGCQKSVKRMLDRTFQDAITRSLSTGNFPPVKRLEAAAARSGSVPG</sequence>
<evidence type="ECO:0000313" key="2">
    <source>
        <dbReference type="Proteomes" id="UP000004291"/>
    </source>
</evidence>
<protein>
    <submittedName>
        <fullName evidence="1">Uncharacterized protein</fullName>
    </submittedName>
</protein>